<gene>
    <name evidence="3" type="ORF">PBRA_004219</name>
</gene>
<dbReference type="AlphaFoldDB" id="A0A0G4IJW4"/>
<proteinExistence type="predicted"/>
<dbReference type="STRING" id="37360.A0A0G4IJW4"/>
<dbReference type="PANTHER" id="PTHR47926">
    <property type="entry name" value="PENTATRICOPEPTIDE REPEAT-CONTAINING PROTEIN"/>
    <property type="match status" value="1"/>
</dbReference>
<feature type="repeat" description="PPR" evidence="1">
    <location>
        <begin position="426"/>
        <end position="460"/>
    </location>
</feature>
<dbReference type="EMBL" id="CDSF01000024">
    <property type="protein sequence ID" value="CEO95493.1"/>
    <property type="molecule type" value="Genomic_DNA"/>
</dbReference>
<sequence>MLPGAVHHVIRRQRVPPRLLGGVAALAPSVAPSVAPGDERASLSSAVRIIRRGEDADRVWAAFHGVLDAKPDRRFVQAMLAYCAERMPAKARDVLDEAIHRGVCIADDALFCTFLKACSRTKPIAFRDALEFYKKYGPRSHNVIFGVGNVCRLAGHPQLALELIQDGIDQNVEFSEALVSLFAVICAESHCQLAADMAELLLERVRAHRIASHRNPQLYANFAKALLSQNRFDAAVRILSLLDCIGMQPSEQLGTLLLSSLAKADRADLALDVFDVMARRAIRVPAPAFGLLVSACARQSDLASVQMLLRYAQERSADLLNDTVLCRFVSAFGSRSDVHRVRLMEFYANLKGLMSKSFVLTSFVSAYGQCSLSTSVAALERVARDNDLLQQDVVVAAFIEAYGGCCDIEAAQRIFQERCSTKPTPDMATFAAAITLYARHGMPLDALTLFDRLESGNRKPPSEVYPAVLSACVTLNDPARATRVFQLIVDGDHIQIPRDVLQSFVSLCGRCSDLRALSAAHRYVAGCSSLKDDDDLTNAFVLAFDQCGRLDIAKDILLTSSSFRTLTLPTMVRIFARHQHVDEMVSSFESMVASGADASDDLRALVCRGLANADRIPMALELVRGMAHVGNAVVVDLVSACGRCVHLSDLSLLYRYANEKDWILNNAVGGAFIQAYSLCGRVDIAEQVFRDLVTYSLDAYTAMIAAYGHHGLVPEALAMLDQLVYAGLEPSAEILAGLLAACEHAGDLFRANDIVFEFNNSWGIPVGVTHTNHLLSLHGRLSGPLEAMTMATSLPGATADMWMAVLTAARTHNDIDHAESAFNRLVSMPDAATCHLCRAFEVMSDVYARNGRPDDVSRLRDGMKSRGIPDSPGRTKVSLPDGTVEFLADDARYYTDPGLRHDMTRLINDLTDNGYSPDTSVIRRATVSQEEARQAVCLHSEKLAIAYALKHSSRSGVPVCAASDLLVCTDCHDAAKFASSITGRSIYIRDTSRHHHFHNGKCSCGDHW</sequence>
<dbReference type="InterPro" id="IPR046848">
    <property type="entry name" value="E_motif"/>
</dbReference>
<organism evidence="3 4">
    <name type="scientific">Plasmodiophora brassicae</name>
    <name type="common">Clubroot disease agent</name>
    <dbReference type="NCBI Taxonomy" id="37360"/>
    <lineage>
        <taxon>Eukaryota</taxon>
        <taxon>Sar</taxon>
        <taxon>Rhizaria</taxon>
        <taxon>Endomyxa</taxon>
        <taxon>Phytomyxea</taxon>
        <taxon>Plasmodiophorida</taxon>
        <taxon>Plasmodiophoridae</taxon>
        <taxon>Plasmodiophora</taxon>
    </lineage>
</organism>
<feature type="repeat" description="PPR" evidence="1">
    <location>
        <begin position="696"/>
        <end position="730"/>
    </location>
</feature>
<dbReference type="PROSITE" id="PS51375">
    <property type="entry name" value="PPR"/>
    <property type="match status" value="2"/>
</dbReference>
<dbReference type="InterPro" id="IPR032867">
    <property type="entry name" value="DYW_dom"/>
</dbReference>
<reference evidence="3 4" key="1">
    <citation type="submission" date="2015-02" db="EMBL/GenBank/DDBJ databases">
        <authorList>
            <person name="Chooi Y.-H."/>
        </authorList>
    </citation>
    <scope>NUCLEOTIDE SEQUENCE [LARGE SCALE GENOMIC DNA]</scope>
    <source>
        <strain evidence="3">E3</strain>
    </source>
</reference>
<dbReference type="InterPro" id="IPR002885">
    <property type="entry name" value="PPR_rpt"/>
</dbReference>
<evidence type="ECO:0000313" key="3">
    <source>
        <dbReference type="EMBL" id="CEO95493.1"/>
    </source>
</evidence>
<name>A0A0G4IJW4_PLABS</name>
<dbReference type="Pfam" id="PF01535">
    <property type="entry name" value="PPR"/>
    <property type="match status" value="3"/>
</dbReference>
<protein>
    <recommendedName>
        <fullName evidence="2">DYW domain-containing protein</fullName>
    </recommendedName>
</protein>
<dbReference type="Proteomes" id="UP000039324">
    <property type="component" value="Unassembled WGS sequence"/>
</dbReference>
<evidence type="ECO:0000259" key="2">
    <source>
        <dbReference type="Pfam" id="PF14432"/>
    </source>
</evidence>
<dbReference type="Pfam" id="PF14432">
    <property type="entry name" value="DYW_deaminase"/>
    <property type="match status" value="1"/>
</dbReference>
<dbReference type="GO" id="GO:0003723">
    <property type="term" value="F:RNA binding"/>
    <property type="evidence" value="ECO:0007669"/>
    <property type="project" value="InterPro"/>
</dbReference>
<dbReference type="GO" id="GO:0008270">
    <property type="term" value="F:zinc ion binding"/>
    <property type="evidence" value="ECO:0007669"/>
    <property type="project" value="InterPro"/>
</dbReference>
<dbReference type="SUPFAM" id="SSF48452">
    <property type="entry name" value="TPR-like"/>
    <property type="match status" value="1"/>
</dbReference>
<dbReference type="Gene3D" id="1.25.40.10">
    <property type="entry name" value="Tetratricopeptide repeat domain"/>
    <property type="match status" value="4"/>
</dbReference>
<dbReference type="GO" id="GO:0009451">
    <property type="term" value="P:RNA modification"/>
    <property type="evidence" value="ECO:0007669"/>
    <property type="project" value="InterPro"/>
</dbReference>
<keyword evidence="4" id="KW-1185">Reference proteome</keyword>
<evidence type="ECO:0000256" key="1">
    <source>
        <dbReference type="PROSITE-ProRule" id="PRU00708"/>
    </source>
</evidence>
<dbReference type="InterPro" id="IPR046960">
    <property type="entry name" value="PPR_At4g14850-like_plant"/>
</dbReference>
<evidence type="ECO:0000313" key="4">
    <source>
        <dbReference type="Proteomes" id="UP000039324"/>
    </source>
</evidence>
<accession>A0A0G4IJW4</accession>
<dbReference type="OrthoDB" id="185373at2759"/>
<dbReference type="InterPro" id="IPR011990">
    <property type="entry name" value="TPR-like_helical_dom_sf"/>
</dbReference>
<dbReference type="Pfam" id="PF20431">
    <property type="entry name" value="E_motif"/>
    <property type="match status" value="1"/>
</dbReference>
<feature type="domain" description="DYW" evidence="2">
    <location>
        <begin position="914"/>
        <end position="1008"/>
    </location>
</feature>